<accession>A0ABU8W9B4</accession>
<evidence type="ECO:0000256" key="1">
    <source>
        <dbReference type="SAM" id="SignalP"/>
    </source>
</evidence>
<keyword evidence="3" id="KW-1185">Reference proteome</keyword>
<feature type="signal peptide" evidence="1">
    <location>
        <begin position="1"/>
        <end position="29"/>
    </location>
</feature>
<dbReference type="RefSeq" id="WP_340367576.1">
    <property type="nucleotide sequence ID" value="NZ_JBBKZV010000036.1"/>
</dbReference>
<sequence length="121" mass="13593">MKRSNTAAHRLLVAGMAASLALCIGDAAAQARGAMLYFNHCMQCHGAEVHWRDHRLATDWRSLKAQVRRWQSVSSLNWSEEDVDYVTRYLNTRYYDFSPPSAAGPVVPVEVAPRRAKVPAH</sequence>
<dbReference type="Gene3D" id="1.10.760.10">
    <property type="entry name" value="Cytochrome c-like domain"/>
    <property type="match status" value="1"/>
</dbReference>
<dbReference type="SUPFAM" id="SSF46626">
    <property type="entry name" value="Cytochrome c"/>
    <property type="match status" value="1"/>
</dbReference>
<protein>
    <submittedName>
        <fullName evidence="2">Cytochrome C</fullName>
    </submittedName>
</protein>
<comment type="caution">
    <text evidence="2">The sequence shown here is derived from an EMBL/GenBank/DDBJ whole genome shotgun (WGS) entry which is preliminary data.</text>
</comment>
<dbReference type="Proteomes" id="UP001363010">
    <property type="component" value="Unassembled WGS sequence"/>
</dbReference>
<organism evidence="2 3">
    <name type="scientific">Variovorax humicola</name>
    <dbReference type="NCBI Taxonomy" id="1769758"/>
    <lineage>
        <taxon>Bacteria</taxon>
        <taxon>Pseudomonadati</taxon>
        <taxon>Pseudomonadota</taxon>
        <taxon>Betaproteobacteria</taxon>
        <taxon>Burkholderiales</taxon>
        <taxon>Comamonadaceae</taxon>
        <taxon>Variovorax</taxon>
    </lineage>
</organism>
<evidence type="ECO:0000313" key="3">
    <source>
        <dbReference type="Proteomes" id="UP001363010"/>
    </source>
</evidence>
<feature type="chain" id="PRO_5045806060" evidence="1">
    <location>
        <begin position="30"/>
        <end position="121"/>
    </location>
</feature>
<evidence type="ECO:0000313" key="2">
    <source>
        <dbReference type="EMBL" id="MEJ8826538.1"/>
    </source>
</evidence>
<dbReference type="InterPro" id="IPR036909">
    <property type="entry name" value="Cyt_c-like_dom_sf"/>
</dbReference>
<gene>
    <name evidence="2" type="ORF">WKW80_31705</name>
</gene>
<reference evidence="2 3" key="1">
    <citation type="submission" date="2024-03" db="EMBL/GenBank/DDBJ databases">
        <title>Novel species of the genus Variovorax.</title>
        <authorList>
            <person name="Liu Q."/>
            <person name="Xin Y.-H."/>
        </authorList>
    </citation>
    <scope>NUCLEOTIDE SEQUENCE [LARGE SCALE GENOMIC DNA]</scope>
    <source>
        <strain evidence="2 3">KACC 18501</strain>
    </source>
</reference>
<proteinExistence type="predicted"/>
<keyword evidence="1" id="KW-0732">Signal</keyword>
<dbReference type="EMBL" id="JBBKZV010000036">
    <property type="protein sequence ID" value="MEJ8826538.1"/>
    <property type="molecule type" value="Genomic_DNA"/>
</dbReference>
<name>A0ABU8W9B4_9BURK</name>